<sequence>MKLIVVGTGKIVEEALPVITATNGIDIKALVSTPRSREKAETLAGQYQIQDLYTSLDQALDNPDTDTVYVATPNHLHYEMSKAALLAGKHVICEKPFTLKEAQAQELAQLAKEKKLILLEAITNLYLENFAVLKEELTNLGDIKIVDCNYSQYSSRYDAFKDGVIAPAFDPEKGGGALRDLNIYNIHLVVALFGEPTSVDYLPNMERGVDTSGILILDYTDFKVVCIAAKDCSAEVRTTIQGNKGSMIVAGESNTLPQVKITENGSQPRLVNKNSTEHRMAAEFRAFQAIINDRDFARAQEAIDHSLKVMKVLEKASENLS</sequence>
<dbReference type="InterPro" id="IPR055170">
    <property type="entry name" value="GFO_IDH_MocA-like_dom"/>
</dbReference>
<evidence type="ECO:0000259" key="1">
    <source>
        <dbReference type="Pfam" id="PF01408"/>
    </source>
</evidence>
<dbReference type="PANTHER" id="PTHR43054:SF1">
    <property type="entry name" value="SCYLLO-INOSITOL 2-DEHYDROGENASE (NADP(+)) IOLU"/>
    <property type="match status" value="1"/>
</dbReference>
<evidence type="ECO:0000313" key="3">
    <source>
        <dbReference type="EMBL" id="OJF72851.1"/>
    </source>
</evidence>
<dbReference type="SUPFAM" id="SSF55347">
    <property type="entry name" value="Glyceraldehyde-3-phosphate dehydrogenase-like, C-terminal domain"/>
    <property type="match status" value="1"/>
</dbReference>
<accession>A0A1L8MQ08</accession>
<dbReference type="InterPro" id="IPR036291">
    <property type="entry name" value="NAD(P)-bd_dom_sf"/>
</dbReference>
<gene>
    <name evidence="3" type="ORF">A9Q68_04720</name>
</gene>
<dbReference type="GO" id="GO:0000166">
    <property type="term" value="F:nucleotide binding"/>
    <property type="evidence" value="ECO:0007669"/>
    <property type="project" value="InterPro"/>
</dbReference>
<keyword evidence="4" id="KW-1185">Reference proteome</keyword>
<dbReference type="RefSeq" id="WP_071793548.1">
    <property type="nucleotide sequence ID" value="NZ_LZDD01000001.1"/>
</dbReference>
<reference evidence="4" key="1">
    <citation type="submission" date="2016-06" db="EMBL/GenBank/DDBJ databases">
        <authorList>
            <person name="de Vries S.P.W."/>
            <person name="Hadjirin N.F."/>
            <person name="Lay E.M."/>
            <person name="Zadoks R.N."/>
            <person name="Peacock S.J."/>
            <person name="Parkhill J."/>
            <person name="Grant A.J."/>
            <person name="Mcdougall S."/>
            <person name="Holmes M.A."/>
        </authorList>
    </citation>
    <scope>NUCLEOTIDE SEQUENCE [LARGE SCALE GENOMIC DNA]</scope>
    <source>
        <strain evidence="4">NZ1587</strain>
    </source>
</reference>
<dbReference type="Gene3D" id="3.30.360.10">
    <property type="entry name" value="Dihydrodipicolinate Reductase, domain 2"/>
    <property type="match status" value="1"/>
</dbReference>
<dbReference type="STRING" id="1856638.A9Q68_04720"/>
<evidence type="ECO:0000259" key="2">
    <source>
        <dbReference type="Pfam" id="PF22725"/>
    </source>
</evidence>
<name>A0A1L8MQ08_9STRE</name>
<dbReference type="InterPro" id="IPR000683">
    <property type="entry name" value="Gfo/Idh/MocA-like_OxRdtase_N"/>
</dbReference>
<comment type="caution">
    <text evidence="3">The sequence shown here is derived from an EMBL/GenBank/DDBJ whole genome shotgun (WGS) entry which is preliminary data.</text>
</comment>
<proteinExistence type="predicted"/>
<dbReference type="Pfam" id="PF22725">
    <property type="entry name" value="GFO_IDH_MocA_C3"/>
    <property type="match status" value="1"/>
</dbReference>
<dbReference type="OrthoDB" id="9815825at2"/>
<dbReference type="PANTHER" id="PTHR43054">
    <property type="match status" value="1"/>
</dbReference>
<dbReference type="EMBL" id="LZDD01000001">
    <property type="protein sequence ID" value="OJF72851.1"/>
    <property type="molecule type" value="Genomic_DNA"/>
</dbReference>
<dbReference type="AlphaFoldDB" id="A0A1L8MQ08"/>
<feature type="domain" description="Gfo/Idh/MocA-like oxidoreductase N-terminal" evidence="1">
    <location>
        <begin position="2"/>
        <end position="118"/>
    </location>
</feature>
<organism evidence="3 4">
    <name type="scientific">Streptococcus bovimastitidis</name>
    <dbReference type="NCBI Taxonomy" id="1856638"/>
    <lineage>
        <taxon>Bacteria</taxon>
        <taxon>Bacillati</taxon>
        <taxon>Bacillota</taxon>
        <taxon>Bacilli</taxon>
        <taxon>Lactobacillales</taxon>
        <taxon>Streptococcaceae</taxon>
        <taxon>Streptococcus</taxon>
    </lineage>
</organism>
<dbReference type="SUPFAM" id="SSF51735">
    <property type="entry name" value="NAD(P)-binding Rossmann-fold domains"/>
    <property type="match status" value="1"/>
</dbReference>
<protein>
    <submittedName>
        <fullName evidence="3">NAD(P)-dependent oxidoreductase</fullName>
    </submittedName>
</protein>
<dbReference type="Gene3D" id="3.40.50.720">
    <property type="entry name" value="NAD(P)-binding Rossmann-like Domain"/>
    <property type="match status" value="1"/>
</dbReference>
<feature type="domain" description="GFO/IDH/MocA-like oxidoreductase" evidence="2">
    <location>
        <begin position="140"/>
        <end position="247"/>
    </location>
</feature>
<dbReference type="Proteomes" id="UP000182015">
    <property type="component" value="Unassembled WGS sequence"/>
</dbReference>
<dbReference type="Pfam" id="PF01408">
    <property type="entry name" value="GFO_IDH_MocA"/>
    <property type="match status" value="1"/>
</dbReference>
<evidence type="ECO:0000313" key="4">
    <source>
        <dbReference type="Proteomes" id="UP000182015"/>
    </source>
</evidence>